<feature type="region of interest" description="Disordered" evidence="22">
    <location>
        <begin position="1318"/>
        <end position="1342"/>
    </location>
</feature>
<evidence type="ECO:0000256" key="3">
    <source>
        <dbReference type="ARBA" id="ARBA00006484"/>
    </source>
</evidence>
<comment type="subcellular location">
    <subcellularLocation>
        <location evidence="1">Peroxisome</location>
    </subcellularLocation>
</comment>
<keyword evidence="16" id="KW-0511">Multifunctional enzyme</keyword>
<sequence length="1741" mass="190589">MSELRFDGQVVVVTGAGGGLGKAYALFFGSRGASVVVNDLGGSFKGEGNSTKAADVVVNEIKAAGGKAVANYDSVTNGEKIIETAIQNYGRIDVLLNNAGILRDISFKNMKDQDWDLIIDVHVKGSYKCARAAWPYFRKQKYGRVINTASAAGLFGSFGQCNYSAAKLAMVGFTETLAKEGAKYNIHANVIAPIAASRMTETVMPPDILQNLKPDWVVPLVAVLVHKDAEENGSIFEVGGGHVAKLRWERSSGLLLKADDSYTPGAILKKWDQISNFKDAQYPTGPADFMALLEKSMEMGPNDRGETLDFTGKVALVTGGGAGIGRCYCLAFAKYGASVVVNDLVNPDDVVQEIQKAGGKAVGVKASAEDGDAVIKAAIDAYGRIDIVINNAGILRDKAFTNMDDKMWDQVIAVHLRGTYKVTKAAWPYFLKQKYGRVVNTTSTSGIYGNFGQANYAAAKCGILGFSRSLAREGAKYNIYCNTIAPNAGTAMTRTILPEEMVQAFKPDYIAPLVVALCSDKVPKPPTGGLFEVGSGWVGRTRWQRTGGHGFPVDVQLTPEEVLKNWKKITDFEDGRADNPEDGQDGLKSIMANMQNKKGGAQKKSDTDTGTNSEILANIEKAKKAESKGTEFKYEEKDIILYNLGVGAKKTDLSLVFEGNDNFQALPTFGVIPFFSAETPYNIDDVVPNFSPMMLLHGEQYLEILSYPIPTSATLVSYAKLLEVVDKGSAAILKSGITTINKATGKPLFYNESTVFIRGSGGFGGQKKPQNRGASTEANPPPKRAPDCVVEEKTTEEQAVLYRLSGDYNPLHVDPAFAKMGGFKVPILHGLCFFGIAGKAIYAQFGQFKNIKVRFAGTVLPGQTLVTEMWKVARIPSPPPLAAFLPLNRSGKTFTDNSNPSSTPQFCHLKPETSSFSTHRTSDRKAVPAQFDIDKMGRKPNPLILKHFDRGAKLNDSSNRYAHTCKACGEKFPKGRIDTLQTHIIKRCPAQTDADRHAAAQVVFNLSSNEGGHTHNGEMQMVGHSIEGMNPNGLWTPLDALAEVSRQVGQVHALDHTPTNHQNMKRGPPGTETQSGKRLKLQEQYTLDNPPVSYEQRVQRDKKLLEQKTTRQTGESLLSAGNSNSMDAGEHILPHSSSVHNAELALHLTTITSYQPNNSNLQPGNYPPHMTNSRSTSPTLAIAATSMAQAAAAQFVPSMVDPQLDPQLLGDNNDDTNRNLAENALAQQLHEANASMSGSGGFYGAVPEDQHTSWMNDTPADNLYSTTDNHFSNTTEPTQPTAQPGMQNGIQAAAQTRAQPSNYPPLAMHPATAMTTEFSAESGDGQRINKPKHRQRFQEDRRKEVQAVRKMGACTRCRMLKKPCTGGTPCATCLKVEHARIWKSECTRDRLEKILQVFSAGPHTVLSYEKVSKAKTQMAFNPCKYQIEASHYPETTVFATFNALEGKVRSLEGNIDPGLSGDFTTPTRLILDSENDDLSQKIGTYTKFMQPVFFQREPSHFMHTTLNTANQIVLDNLDKGDVFTILADALQLWSVVHILVDHELTWLLTEKVDPDAPAGAGPTISQNDDDGTYHVICMQLSGAVEKKASALAKNVLGALERKLLQKSSNESFELFLVGILILNCLEKSTWLFNFWEQEEFKNNWPLETAPTHFAAQGEQVTNMLDMLLRMRLIPPKTISDEDGILTCDRDAAVQEYFDKIKLVESHVIHQRDHYHFDPSNSRSYELRYCARILLQDPASPK</sequence>
<dbReference type="InterPro" id="IPR054357">
    <property type="entry name" value="MFE-2_N"/>
</dbReference>
<dbReference type="EC" id="1.1.1.n12" evidence="5"/>
<dbReference type="InterPro" id="IPR051687">
    <property type="entry name" value="Peroxisomal_Beta-Oxidation"/>
</dbReference>
<evidence type="ECO:0000256" key="4">
    <source>
        <dbReference type="ARBA" id="ARBA00011245"/>
    </source>
</evidence>
<evidence type="ECO:0000256" key="13">
    <source>
        <dbReference type="ARBA" id="ARBA00023235"/>
    </source>
</evidence>
<dbReference type="CDD" id="cd05353">
    <property type="entry name" value="hydroxyacyl-CoA-like_DH_SDR_c-like"/>
    <property type="match status" value="2"/>
</dbReference>
<evidence type="ECO:0000256" key="6">
    <source>
        <dbReference type="ARBA" id="ARBA00013156"/>
    </source>
</evidence>
<evidence type="ECO:0000256" key="18">
    <source>
        <dbReference type="ARBA" id="ARBA00052025"/>
    </source>
</evidence>
<dbReference type="InterPro" id="IPR002539">
    <property type="entry name" value="MaoC-like_dom"/>
</dbReference>
<keyword evidence="14" id="KW-0456">Lyase</keyword>
<keyword evidence="9" id="KW-0521">NADP</keyword>
<dbReference type="GO" id="GO:0016491">
    <property type="term" value="F:oxidoreductase activity"/>
    <property type="evidence" value="ECO:0007669"/>
    <property type="project" value="UniProtKB-KW"/>
</dbReference>
<evidence type="ECO:0000256" key="1">
    <source>
        <dbReference type="ARBA" id="ARBA00004275"/>
    </source>
</evidence>
<keyword evidence="13" id="KW-0413">Isomerase</keyword>
<keyword evidence="12" id="KW-0576">Peroxisome</keyword>
<comment type="pathway">
    <text evidence="2">Lipid metabolism; fatty acid beta-oxidation.</text>
</comment>
<feature type="region of interest" description="Disordered" evidence="22">
    <location>
        <begin position="1105"/>
        <end position="1129"/>
    </location>
</feature>
<gene>
    <name evidence="24" type="ORF">G7Y89_g10706</name>
</gene>
<comment type="catalytic activity">
    <reaction evidence="17">
        <text>a (3R)-3-hydroxyacyl-CoA = a (2E)-enoyl-CoA + H2O</text>
        <dbReference type="Rhea" id="RHEA:26526"/>
        <dbReference type="ChEBI" id="CHEBI:15377"/>
        <dbReference type="ChEBI" id="CHEBI:57319"/>
        <dbReference type="ChEBI" id="CHEBI:58856"/>
        <dbReference type="EC" id="4.2.1.119"/>
    </reaction>
</comment>
<evidence type="ECO:0000256" key="14">
    <source>
        <dbReference type="ARBA" id="ARBA00023239"/>
    </source>
</evidence>
<dbReference type="GO" id="GO:0005777">
    <property type="term" value="C:peroxisome"/>
    <property type="evidence" value="ECO:0007669"/>
    <property type="project" value="UniProtKB-SubCell"/>
</dbReference>
<dbReference type="FunFam" id="3.40.50.720:FF:000185">
    <property type="entry name" value="peroxisomal multifunctional enzyme type 2"/>
    <property type="match status" value="1"/>
</dbReference>
<evidence type="ECO:0000256" key="22">
    <source>
        <dbReference type="SAM" id="MobiDB-lite"/>
    </source>
</evidence>
<evidence type="ECO:0000256" key="15">
    <source>
        <dbReference type="ARBA" id="ARBA00023242"/>
    </source>
</evidence>
<dbReference type="GO" id="GO:0008270">
    <property type="term" value="F:zinc ion binding"/>
    <property type="evidence" value="ECO:0007669"/>
    <property type="project" value="InterPro"/>
</dbReference>
<dbReference type="PROSITE" id="PS00061">
    <property type="entry name" value="ADH_SHORT"/>
    <property type="match status" value="1"/>
</dbReference>
<comment type="caution">
    <text evidence="24">The sequence shown here is derived from an EMBL/GenBank/DDBJ whole genome shotgun (WGS) entry which is preliminary data.</text>
</comment>
<dbReference type="PRINTS" id="PR00080">
    <property type="entry name" value="SDRFAMILY"/>
</dbReference>
<evidence type="ECO:0000256" key="10">
    <source>
        <dbReference type="ARBA" id="ARBA00023002"/>
    </source>
</evidence>
<evidence type="ECO:0000313" key="24">
    <source>
        <dbReference type="EMBL" id="KAF4627450.1"/>
    </source>
</evidence>
<organism evidence="24 25">
    <name type="scientific">Cudoniella acicularis</name>
    <dbReference type="NCBI Taxonomy" id="354080"/>
    <lineage>
        <taxon>Eukaryota</taxon>
        <taxon>Fungi</taxon>
        <taxon>Dikarya</taxon>
        <taxon>Ascomycota</taxon>
        <taxon>Pezizomycotina</taxon>
        <taxon>Leotiomycetes</taxon>
        <taxon>Helotiales</taxon>
        <taxon>Tricladiaceae</taxon>
        <taxon>Cudoniella</taxon>
    </lineage>
</organism>
<dbReference type="SUPFAM" id="SSF51735">
    <property type="entry name" value="NAD(P)-binding Rossmann-fold domains"/>
    <property type="match status" value="2"/>
</dbReference>
<keyword evidence="7" id="KW-0677">Repeat</keyword>
<evidence type="ECO:0000256" key="21">
    <source>
        <dbReference type="ARBA" id="ARBA00081853"/>
    </source>
</evidence>
<dbReference type="GO" id="GO:0000981">
    <property type="term" value="F:DNA-binding transcription factor activity, RNA polymerase II-specific"/>
    <property type="evidence" value="ECO:0007669"/>
    <property type="project" value="InterPro"/>
</dbReference>
<dbReference type="Pfam" id="PF01575">
    <property type="entry name" value="MaoC_dehydratas"/>
    <property type="match status" value="1"/>
</dbReference>
<feature type="domain" description="Ketoreductase" evidence="23">
    <location>
        <begin position="313"/>
        <end position="491"/>
    </location>
</feature>
<comment type="subunit">
    <text evidence="4">Monomer.</text>
</comment>
<dbReference type="GO" id="GO:0006635">
    <property type="term" value="P:fatty acid beta-oxidation"/>
    <property type="evidence" value="ECO:0007669"/>
    <property type="project" value="UniProtKB-UniPathway"/>
</dbReference>
<feature type="compositionally biased region" description="Polar residues" evidence="22">
    <location>
        <begin position="1110"/>
        <end position="1126"/>
    </location>
</feature>
<evidence type="ECO:0000256" key="19">
    <source>
        <dbReference type="ARBA" id="ARBA00055743"/>
    </source>
</evidence>
<dbReference type="EMBL" id="JAAMPI010000967">
    <property type="protein sequence ID" value="KAF4627450.1"/>
    <property type="molecule type" value="Genomic_DNA"/>
</dbReference>
<dbReference type="SUPFAM" id="SSF54637">
    <property type="entry name" value="Thioesterase/thiol ester dehydrase-isomerase"/>
    <property type="match status" value="2"/>
</dbReference>
<evidence type="ECO:0000256" key="17">
    <source>
        <dbReference type="ARBA" id="ARBA00029334"/>
    </source>
</evidence>
<dbReference type="Pfam" id="PF00106">
    <property type="entry name" value="adh_short"/>
    <property type="match status" value="2"/>
</dbReference>
<dbReference type="Gene3D" id="3.10.129.10">
    <property type="entry name" value="Hotdog Thioesterase"/>
    <property type="match status" value="2"/>
</dbReference>
<dbReference type="InterPro" id="IPR002347">
    <property type="entry name" value="SDR_fam"/>
</dbReference>
<reference evidence="24 25" key="1">
    <citation type="submission" date="2020-03" db="EMBL/GenBank/DDBJ databases">
        <title>Draft Genome Sequence of Cudoniella acicularis.</title>
        <authorList>
            <person name="Buettner E."/>
            <person name="Kellner H."/>
        </authorList>
    </citation>
    <scope>NUCLEOTIDE SEQUENCE [LARGE SCALE GENOMIC DNA]</scope>
    <source>
        <strain evidence="24 25">DSM 108380</strain>
    </source>
</reference>
<evidence type="ECO:0000256" key="5">
    <source>
        <dbReference type="ARBA" id="ARBA00012456"/>
    </source>
</evidence>
<keyword evidence="8" id="KW-0276">Fatty acid metabolism</keyword>
<feature type="region of interest" description="Disordered" evidence="22">
    <location>
        <begin position="1155"/>
        <end position="1176"/>
    </location>
</feature>
<dbReference type="PANTHER" id="PTHR45024">
    <property type="entry name" value="DEHYDROGENASES, SHORT CHAIN"/>
    <property type="match status" value="1"/>
</dbReference>
<dbReference type="InterPro" id="IPR029069">
    <property type="entry name" value="HotDog_dom_sf"/>
</dbReference>
<keyword evidence="25" id="KW-1185">Reference proteome</keyword>
<evidence type="ECO:0000259" key="23">
    <source>
        <dbReference type="SMART" id="SM00822"/>
    </source>
</evidence>
<dbReference type="CDD" id="cd03448">
    <property type="entry name" value="HDE_HSD"/>
    <property type="match status" value="1"/>
</dbReference>
<dbReference type="InterPro" id="IPR020904">
    <property type="entry name" value="Sc_DH/Rdtase_CS"/>
</dbReference>
<keyword evidence="15" id="KW-0539">Nucleus</keyword>
<evidence type="ECO:0000256" key="12">
    <source>
        <dbReference type="ARBA" id="ARBA00023140"/>
    </source>
</evidence>
<dbReference type="Gene3D" id="3.40.50.720">
    <property type="entry name" value="NAD(P)-binding Rossmann-like Domain"/>
    <property type="match status" value="2"/>
</dbReference>
<protein>
    <recommendedName>
        <fullName evidence="20">Peroxisomal hydratase-dehydrogenase-epimerase</fullName>
        <ecNumber evidence="5">1.1.1.n12</ecNumber>
        <ecNumber evidence="6">4.2.1.119</ecNumber>
    </recommendedName>
    <alternativeName>
        <fullName evidence="21">Multifunctional beta-oxidation protein</fullName>
    </alternativeName>
</protein>
<evidence type="ECO:0000256" key="2">
    <source>
        <dbReference type="ARBA" id="ARBA00005005"/>
    </source>
</evidence>
<comment type="function">
    <text evidence="19">Second trifunctional enzyme acting on the beta-oxidation pathway for fatty acids, possessing hydratase-dehydrogenase-epimerase activities. Converts trans-2-enoyl-CoA via D-3-hydroxyacyl-CoA to 3-ketoacyl-CoA.</text>
</comment>
<dbReference type="PANTHER" id="PTHR45024:SF2">
    <property type="entry name" value="SCP2 DOMAIN-CONTAINING PROTEIN"/>
    <property type="match status" value="1"/>
</dbReference>
<feature type="region of interest" description="Disordered" evidence="22">
    <location>
        <begin position="1055"/>
        <end position="1078"/>
    </location>
</feature>
<dbReference type="PRINTS" id="PR00081">
    <property type="entry name" value="GDHRDH"/>
</dbReference>
<dbReference type="GO" id="GO:0016853">
    <property type="term" value="F:isomerase activity"/>
    <property type="evidence" value="ECO:0007669"/>
    <property type="project" value="UniProtKB-KW"/>
</dbReference>
<dbReference type="CDD" id="cd00067">
    <property type="entry name" value="GAL4"/>
    <property type="match status" value="1"/>
</dbReference>
<proteinExistence type="inferred from homology"/>
<evidence type="ECO:0000256" key="9">
    <source>
        <dbReference type="ARBA" id="ARBA00022857"/>
    </source>
</evidence>
<evidence type="ECO:0000256" key="16">
    <source>
        <dbReference type="ARBA" id="ARBA00023268"/>
    </source>
</evidence>
<dbReference type="InterPro" id="IPR057326">
    <property type="entry name" value="KR_dom"/>
</dbReference>
<dbReference type="OrthoDB" id="3592703at2759"/>
<dbReference type="Proteomes" id="UP000566819">
    <property type="component" value="Unassembled WGS sequence"/>
</dbReference>
<dbReference type="FunFam" id="3.40.50.720:FF:000410">
    <property type="entry name" value="Peroxisomal multifunctional beta-oxidation protein"/>
    <property type="match status" value="1"/>
</dbReference>
<evidence type="ECO:0000256" key="20">
    <source>
        <dbReference type="ARBA" id="ARBA00073871"/>
    </source>
</evidence>
<evidence type="ECO:0000256" key="11">
    <source>
        <dbReference type="ARBA" id="ARBA00023098"/>
    </source>
</evidence>
<dbReference type="GO" id="GO:0018812">
    <property type="term" value="F:3-hydroxyacyl-CoA dehydratase activity"/>
    <property type="evidence" value="ECO:0007669"/>
    <property type="project" value="UniProtKB-EC"/>
</dbReference>
<comment type="catalytic activity">
    <reaction evidence="18">
        <text>a (3R)-3-hydroxyacyl-CoA + NAD(+) = a 3-oxoacyl-CoA + NADH + H(+)</text>
        <dbReference type="Rhea" id="RHEA:32711"/>
        <dbReference type="ChEBI" id="CHEBI:15378"/>
        <dbReference type="ChEBI" id="CHEBI:57319"/>
        <dbReference type="ChEBI" id="CHEBI:57540"/>
        <dbReference type="ChEBI" id="CHEBI:57945"/>
        <dbReference type="ChEBI" id="CHEBI:90726"/>
        <dbReference type="EC" id="1.1.1.n12"/>
    </reaction>
</comment>
<accession>A0A8H4W0P1</accession>
<evidence type="ECO:0000256" key="8">
    <source>
        <dbReference type="ARBA" id="ARBA00022832"/>
    </source>
</evidence>
<evidence type="ECO:0000313" key="25">
    <source>
        <dbReference type="Proteomes" id="UP000566819"/>
    </source>
</evidence>
<keyword evidence="11" id="KW-0443">Lipid metabolism</keyword>
<feature type="region of interest" description="Disordered" evidence="22">
    <location>
        <begin position="761"/>
        <end position="787"/>
    </location>
</feature>
<dbReference type="InterPro" id="IPR001138">
    <property type="entry name" value="Zn2Cys6_DnaBD"/>
</dbReference>
<evidence type="ECO:0000256" key="7">
    <source>
        <dbReference type="ARBA" id="ARBA00022737"/>
    </source>
</evidence>
<dbReference type="EC" id="4.2.1.119" evidence="6"/>
<dbReference type="InterPro" id="IPR036291">
    <property type="entry name" value="NAD(P)-bd_dom_sf"/>
</dbReference>
<keyword evidence="10" id="KW-0560">Oxidoreductase</keyword>
<dbReference type="SMART" id="SM00822">
    <property type="entry name" value="PKS_KR"/>
    <property type="match status" value="1"/>
</dbReference>
<dbReference type="Pfam" id="PF22622">
    <property type="entry name" value="MFE-2_hydrat-2_N"/>
    <property type="match status" value="1"/>
</dbReference>
<comment type="similarity">
    <text evidence="3">Belongs to the short-chain dehydrogenases/reductases (SDR) family.</text>
</comment>
<dbReference type="UniPathway" id="UPA00659"/>
<name>A0A8H4W0P1_9HELO</name>